<proteinExistence type="predicted"/>
<dbReference type="PANTHER" id="PTHR45782:SF4">
    <property type="entry name" value="MITOCHONDRIAL RIBOSOME-ASSOCIATED GTPASE 1"/>
    <property type="match status" value="1"/>
</dbReference>
<name>A0A4S8IDB7_MUSBA</name>
<evidence type="ECO:0000256" key="1">
    <source>
        <dbReference type="ARBA" id="ARBA00022741"/>
    </source>
</evidence>
<keyword evidence="5" id="KW-1185">Reference proteome</keyword>
<dbReference type="STRING" id="52838.A0A4S8IDB7"/>
<dbReference type="Pfam" id="PF01926">
    <property type="entry name" value="MMR_HSR1"/>
    <property type="match status" value="1"/>
</dbReference>
<dbReference type="GO" id="GO:0032543">
    <property type="term" value="P:mitochondrial translation"/>
    <property type="evidence" value="ECO:0007669"/>
    <property type="project" value="TreeGrafter"/>
</dbReference>
<organism evidence="4 5">
    <name type="scientific">Musa balbisiana</name>
    <name type="common">Banana</name>
    <dbReference type="NCBI Taxonomy" id="52838"/>
    <lineage>
        <taxon>Eukaryota</taxon>
        <taxon>Viridiplantae</taxon>
        <taxon>Streptophyta</taxon>
        <taxon>Embryophyta</taxon>
        <taxon>Tracheophyta</taxon>
        <taxon>Spermatophyta</taxon>
        <taxon>Magnoliopsida</taxon>
        <taxon>Liliopsida</taxon>
        <taxon>Zingiberales</taxon>
        <taxon>Musaceae</taxon>
        <taxon>Musa</taxon>
    </lineage>
</organism>
<evidence type="ECO:0000259" key="3">
    <source>
        <dbReference type="Pfam" id="PF01926"/>
    </source>
</evidence>
<sequence length="449" mass="50196">MGGRAQMGKRIAEMGFNAGGGVINWFPGHMAAATRAIRDRLRLADLVIEVRDARVRHHSLAPLFSPSPPPKQLYQLKPILYSYLQIPLSSANEDLQSLLSCKRRIIALNKKDMANPNILHRWVHHFESGKQDCLSMNAHSKSSVSQLLALAELKLKEVISREPTLLVMVVGVPNVGKSSLINSIHQIANSRFPVQEKIKHATVGPLPGVTQDIAGYKVLLDLHHHLLATEFLPDRCRHQLPAILLFFLPLPLSLLLLSSSSSSFFLPSSPFPNRVLVRTGIPALGTPVLAVPTGAVKDSVVGEERIAQYLLAILNSRRTPLHWDRLGNERMRTAPEFDGRNKNIFADSIPKRRRHLNVSDSDALYIEDLVREVQRTLYLTFKDFEGNLEEEGELESLIDAQFTALRKSFRIPSHRACDEARTMVSKKLLTLFRTGKLGPFILDNLPNSS</sequence>
<dbReference type="GO" id="GO:0005525">
    <property type="term" value="F:GTP binding"/>
    <property type="evidence" value="ECO:0007669"/>
    <property type="project" value="UniProtKB-KW"/>
</dbReference>
<evidence type="ECO:0000313" key="5">
    <source>
        <dbReference type="Proteomes" id="UP000317650"/>
    </source>
</evidence>
<evidence type="ECO:0000256" key="2">
    <source>
        <dbReference type="ARBA" id="ARBA00023134"/>
    </source>
</evidence>
<dbReference type="Proteomes" id="UP000317650">
    <property type="component" value="Chromosome 9"/>
</dbReference>
<accession>A0A4S8IDB7</accession>
<gene>
    <name evidence="4" type="ORF">C4D60_Mb09t01760</name>
</gene>
<keyword evidence="2" id="KW-0342">GTP-binding</keyword>
<comment type="caution">
    <text evidence="4">The sequence shown here is derived from an EMBL/GenBank/DDBJ whole genome shotgun (WGS) entry which is preliminary data.</text>
</comment>
<dbReference type="CDD" id="cd01856">
    <property type="entry name" value="YlqF"/>
    <property type="match status" value="1"/>
</dbReference>
<dbReference type="PANTHER" id="PTHR45782">
    <property type="entry name" value="MITOCHONDRIAL RIBOSOME-ASSOCIATED GTPASE 1"/>
    <property type="match status" value="1"/>
</dbReference>
<reference evidence="4 5" key="1">
    <citation type="journal article" date="2019" name="Nat. Plants">
        <title>Genome sequencing of Musa balbisiana reveals subgenome evolution and function divergence in polyploid bananas.</title>
        <authorList>
            <person name="Yao X."/>
        </authorList>
    </citation>
    <scope>NUCLEOTIDE SEQUENCE [LARGE SCALE GENOMIC DNA]</scope>
    <source>
        <strain evidence="5">cv. DH-PKW</strain>
        <tissue evidence="4">Leaves</tissue>
    </source>
</reference>
<protein>
    <recommendedName>
        <fullName evidence="3">G domain-containing protein</fullName>
    </recommendedName>
</protein>
<feature type="domain" description="G" evidence="3">
    <location>
        <begin position="167"/>
        <end position="218"/>
    </location>
</feature>
<dbReference type="Gene3D" id="3.40.50.300">
    <property type="entry name" value="P-loop containing nucleotide triphosphate hydrolases"/>
    <property type="match status" value="1"/>
</dbReference>
<keyword evidence="1" id="KW-0547">Nucleotide-binding</keyword>
<dbReference type="InterPro" id="IPR006073">
    <property type="entry name" value="GTP-bd"/>
</dbReference>
<dbReference type="GO" id="GO:0005739">
    <property type="term" value="C:mitochondrion"/>
    <property type="evidence" value="ECO:0007669"/>
    <property type="project" value="TreeGrafter"/>
</dbReference>
<dbReference type="InterPro" id="IPR027417">
    <property type="entry name" value="P-loop_NTPase"/>
</dbReference>
<dbReference type="EMBL" id="PYDT01000010">
    <property type="protein sequence ID" value="THU46137.1"/>
    <property type="molecule type" value="Genomic_DNA"/>
</dbReference>
<evidence type="ECO:0000313" key="4">
    <source>
        <dbReference type="EMBL" id="THU46137.1"/>
    </source>
</evidence>
<dbReference type="SUPFAM" id="SSF52540">
    <property type="entry name" value="P-loop containing nucleoside triphosphate hydrolases"/>
    <property type="match status" value="1"/>
</dbReference>
<dbReference type="AlphaFoldDB" id="A0A4S8IDB7"/>
<dbReference type="GO" id="GO:0003924">
    <property type="term" value="F:GTPase activity"/>
    <property type="evidence" value="ECO:0007669"/>
    <property type="project" value="TreeGrafter"/>
</dbReference>